<dbReference type="Gene3D" id="3.30.70.1320">
    <property type="entry name" value="Multidrug efflux transporter AcrB pore domain like"/>
    <property type="match status" value="1"/>
</dbReference>
<feature type="transmembrane region" description="Helical" evidence="8">
    <location>
        <begin position="891"/>
        <end position="911"/>
    </location>
</feature>
<feature type="transmembrane region" description="Helical" evidence="8">
    <location>
        <begin position="1007"/>
        <end position="1032"/>
    </location>
</feature>
<dbReference type="InterPro" id="IPR001036">
    <property type="entry name" value="Acrflvin-R"/>
</dbReference>
<dbReference type="InterPro" id="IPR004763">
    <property type="entry name" value="CusA-like"/>
</dbReference>
<keyword evidence="6 8" id="KW-1133">Transmembrane helix</keyword>
<name>A0ABZ0I5J7_9GAMM</name>
<keyword evidence="10" id="KW-1185">Reference proteome</keyword>
<sequence>MIEAIIRWSVSNRFFVLLAAAMIVGVGIFALKNTPVDAIPDLSDVQVIIKTNYPGQAPQVVEDQVTYPLTTAMLSVPGATTVRGFSFFGDSYVYVIFDDDTDLYWARSRVLEYLSQVAPSLPDSAKPQLGPDATGVGWVYIYALTDTSGQHDISQLRSLQDWFLKYELQGIPGVSEVSTVGGMVKQYQVSVNPDRLRAFNIPLSHVQEAIRRANQEVGASVIEMAEAEYMVRASGYISSVEDLRNIPLGVNQNGTPLLLQDLAEIQTGPQMRRGIAELNGEGEVVGGIIVMRSGENAQTTIDAVKTRLNELKSSLPDGVELVTVYDRSGLIERAVKNLWQKLGEELLMVALVCLFFLFHLRSSLVAIISLPVGILMAFIVMYFQGLNANIMSLGGIAIAIGAMIDGAIVLIENMHKHIERTPLTPENRWRIVTESAVEVGPALFFSLLIITVSFIPVFTLEAQEGRMFTPLAFTKTYAMAAAALLAVTLVPVLMGYFIRGTILPEQKNPVNRLIVASYRPLLRSVLARPKTTLAVAALMVISGFWPLSKTGSEFMPPLDEGDLMYMPTTYPGISIGKARELLQQTDKLIRTVPEVKTVFGKIGRAETATDPAPLTMIETFIQLKPENEWRPGISSDDIRRELDGVVQIPGLTNAWVMPIKTRIDMLATGIKTPVGIKVAGADLTVIEDIGRQLEDILQGTPGTASVYSERVTGGRYIMVDIDRARSARYGLNIADVQQIIATAIGGMNITSSVEGLERYPVNLRYPQSYRQSPEDLALLPVVTPSGQRIALGDVADIRVEDGPPGIKSENARLNGWTFVDLDTSDIGSYVSVARDLVANQLELPPGYSISWSGQYEYMERAKARLNYVVPLTLAIIILLLYMNFRTLAPVLILMGSLPMALVGSAWLLYLLDYNFSIAVGVGLMALAGVAVETGVIMIVYLDQAWEKLVSERNNDGGNPSPEAIATAILDGAVLRVRPVLMTAGATIAGLLPILLGGGTGSEVMSRLAAPMVGGMISSVLLTLLVIPVIYLLHKQERH</sequence>
<feature type="transmembrane region" description="Helical" evidence="8">
    <location>
        <begin position="978"/>
        <end position="995"/>
    </location>
</feature>
<evidence type="ECO:0000313" key="9">
    <source>
        <dbReference type="EMBL" id="WOJ94798.1"/>
    </source>
</evidence>
<comment type="similarity">
    <text evidence="2">Belongs to the resistance-nodulation-cell division (RND) (TC 2.A.6) family.</text>
</comment>
<feature type="transmembrane region" description="Helical" evidence="8">
    <location>
        <begin position="338"/>
        <end position="357"/>
    </location>
</feature>
<dbReference type="NCBIfam" id="TIGR00914">
    <property type="entry name" value="2A0601"/>
    <property type="match status" value="1"/>
</dbReference>
<evidence type="ECO:0000256" key="1">
    <source>
        <dbReference type="ARBA" id="ARBA00004651"/>
    </source>
</evidence>
<gene>
    <name evidence="9" type="ORF">R0135_06420</name>
</gene>
<protein>
    <submittedName>
        <fullName evidence="9">CusA/CzcA family heavy metal efflux RND transporter</fullName>
    </submittedName>
</protein>
<evidence type="ECO:0000256" key="5">
    <source>
        <dbReference type="ARBA" id="ARBA00022692"/>
    </source>
</evidence>
<keyword evidence="5 8" id="KW-0812">Transmembrane</keyword>
<feature type="transmembrane region" description="Helical" evidence="8">
    <location>
        <begin position="364"/>
        <end position="384"/>
    </location>
</feature>
<evidence type="ECO:0000256" key="2">
    <source>
        <dbReference type="ARBA" id="ARBA00010942"/>
    </source>
</evidence>
<dbReference type="SUPFAM" id="SSF82866">
    <property type="entry name" value="Multidrug efflux transporter AcrB transmembrane domain"/>
    <property type="match status" value="2"/>
</dbReference>
<feature type="transmembrane region" description="Helical" evidence="8">
    <location>
        <begin position="477"/>
        <end position="498"/>
    </location>
</feature>
<dbReference type="SUPFAM" id="SSF82714">
    <property type="entry name" value="Multidrug efflux transporter AcrB TolC docking domain, DN and DC subdomains"/>
    <property type="match status" value="2"/>
</dbReference>
<keyword evidence="3" id="KW-0813">Transport</keyword>
<comment type="subcellular location">
    <subcellularLocation>
        <location evidence="1">Cell membrane</location>
        <topology evidence="1">Multi-pass membrane protein</topology>
    </subcellularLocation>
</comment>
<dbReference type="SUPFAM" id="SSF82693">
    <property type="entry name" value="Multidrug efflux transporter AcrB pore domain, PN1, PN2, PC1 and PC2 subdomains"/>
    <property type="match status" value="2"/>
</dbReference>
<feature type="transmembrane region" description="Helical" evidence="8">
    <location>
        <begin position="867"/>
        <end position="884"/>
    </location>
</feature>
<dbReference type="Gene3D" id="3.30.70.1440">
    <property type="entry name" value="Multidrug efflux transporter AcrB pore domain"/>
    <property type="match status" value="1"/>
</dbReference>
<dbReference type="Proteomes" id="UP001626537">
    <property type="component" value="Chromosome"/>
</dbReference>
<dbReference type="PANTHER" id="PTHR32063:SF19">
    <property type="entry name" value="CATION EFFLUX SYSTEM PROTEIN CUSA"/>
    <property type="match status" value="1"/>
</dbReference>
<organism evidence="9 10">
    <name type="scientific">Congregibacter variabilis</name>
    <dbReference type="NCBI Taxonomy" id="3081200"/>
    <lineage>
        <taxon>Bacteria</taxon>
        <taxon>Pseudomonadati</taxon>
        <taxon>Pseudomonadota</taxon>
        <taxon>Gammaproteobacteria</taxon>
        <taxon>Cellvibrionales</taxon>
        <taxon>Halieaceae</taxon>
        <taxon>Congregibacter</taxon>
    </lineage>
</organism>
<keyword evidence="4" id="KW-1003">Cell membrane</keyword>
<evidence type="ECO:0000256" key="4">
    <source>
        <dbReference type="ARBA" id="ARBA00022475"/>
    </source>
</evidence>
<evidence type="ECO:0000256" key="7">
    <source>
        <dbReference type="ARBA" id="ARBA00023136"/>
    </source>
</evidence>
<dbReference type="InterPro" id="IPR027463">
    <property type="entry name" value="AcrB_DN_DC_subdom"/>
</dbReference>
<keyword evidence="7 8" id="KW-0472">Membrane</keyword>
<accession>A0ABZ0I5J7</accession>
<evidence type="ECO:0000256" key="6">
    <source>
        <dbReference type="ARBA" id="ARBA00022989"/>
    </source>
</evidence>
<dbReference type="EMBL" id="CP136864">
    <property type="protein sequence ID" value="WOJ94798.1"/>
    <property type="molecule type" value="Genomic_DNA"/>
</dbReference>
<feature type="transmembrane region" description="Helical" evidence="8">
    <location>
        <begin position="431"/>
        <end position="457"/>
    </location>
</feature>
<proteinExistence type="inferred from homology"/>
<dbReference type="Pfam" id="PF00873">
    <property type="entry name" value="ACR_tran"/>
    <property type="match status" value="1"/>
</dbReference>
<feature type="transmembrane region" description="Helical" evidence="8">
    <location>
        <begin position="917"/>
        <end position="941"/>
    </location>
</feature>
<dbReference type="Gene3D" id="3.30.2090.10">
    <property type="entry name" value="Multidrug efflux transporter AcrB TolC docking domain, DN and DC subdomains"/>
    <property type="match status" value="2"/>
</dbReference>
<dbReference type="Gene3D" id="3.30.70.1430">
    <property type="entry name" value="Multidrug efflux transporter AcrB pore domain"/>
    <property type="match status" value="2"/>
</dbReference>
<dbReference type="RefSeq" id="WP_407349431.1">
    <property type="nucleotide sequence ID" value="NZ_CP136864.1"/>
</dbReference>
<evidence type="ECO:0000256" key="8">
    <source>
        <dbReference type="SAM" id="Phobius"/>
    </source>
</evidence>
<reference evidence="9 10" key="1">
    <citation type="submission" date="2023-10" db="EMBL/GenBank/DDBJ databases">
        <title>Two novel species belonging to the OM43/NOR5 clade.</title>
        <authorList>
            <person name="Park M."/>
        </authorList>
    </citation>
    <scope>NUCLEOTIDE SEQUENCE [LARGE SCALE GENOMIC DNA]</scope>
    <source>
        <strain evidence="9 10">IMCC43200</strain>
    </source>
</reference>
<evidence type="ECO:0000256" key="3">
    <source>
        <dbReference type="ARBA" id="ARBA00022448"/>
    </source>
</evidence>
<feature type="transmembrane region" description="Helical" evidence="8">
    <location>
        <begin position="12"/>
        <end position="31"/>
    </location>
</feature>
<dbReference type="Gene3D" id="1.20.1640.10">
    <property type="entry name" value="Multidrug efflux transporter AcrB transmembrane domain"/>
    <property type="match status" value="2"/>
</dbReference>
<dbReference type="PRINTS" id="PR00702">
    <property type="entry name" value="ACRIFLAVINRP"/>
</dbReference>
<dbReference type="PANTHER" id="PTHR32063">
    <property type="match status" value="1"/>
</dbReference>
<evidence type="ECO:0000313" key="10">
    <source>
        <dbReference type="Proteomes" id="UP001626537"/>
    </source>
</evidence>
<feature type="transmembrane region" description="Helical" evidence="8">
    <location>
        <begin position="390"/>
        <end position="411"/>
    </location>
</feature>